<name>A6KMJ4_RAT</name>
<dbReference type="AlphaFoldDB" id="A6KMJ4"/>
<dbReference type="EMBL" id="CH474067">
    <property type="protein sequence ID" value="EDL75074.1"/>
    <property type="molecule type" value="Genomic_DNA"/>
</dbReference>
<evidence type="ECO:0000313" key="2">
    <source>
        <dbReference type="EMBL" id="EDL75074.1"/>
    </source>
</evidence>
<protein>
    <submittedName>
        <fullName evidence="2">RCG39199</fullName>
    </submittedName>
</protein>
<evidence type="ECO:0000313" key="3">
    <source>
        <dbReference type="Proteomes" id="UP000234681"/>
    </source>
</evidence>
<accession>A6KMJ4</accession>
<sequence length="50" mass="5512">MELVFRASHLALLVCVQRACLTVSIATLSAHVSDQADSRRKNCTNVKLLE</sequence>
<dbReference type="Proteomes" id="UP000234681">
    <property type="component" value="Chromosome 16"/>
</dbReference>
<gene>
    <name evidence="2" type="ORF">rCG_39199</name>
</gene>
<proteinExistence type="predicted"/>
<feature type="chain" id="PRO_5039919694" evidence="1">
    <location>
        <begin position="23"/>
        <end position="50"/>
    </location>
</feature>
<reference evidence="2 3" key="1">
    <citation type="submission" date="2005-09" db="EMBL/GenBank/DDBJ databases">
        <authorList>
            <person name="Mural R.J."/>
            <person name="Li P.W."/>
            <person name="Adams M.D."/>
            <person name="Amanatides P.G."/>
            <person name="Baden-Tillson H."/>
            <person name="Barnstead M."/>
            <person name="Chin S.H."/>
            <person name="Dew I."/>
            <person name="Evans C.A."/>
            <person name="Ferriera S."/>
            <person name="Flanigan M."/>
            <person name="Fosler C."/>
            <person name="Glodek A."/>
            <person name="Gu Z."/>
            <person name="Holt R.A."/>
            <person name="Jennings D."/>
            <person name="Kraft C.L."/>
            <person name="Lu F."/>
            <person name="Nguyen T."/>
            <person name="Nusskern D.R."/>
            <person name="Pfannkoch C.M."/>
            <person name="Sitter C."/>
            <person name="Sutton G.G."/>
            <person name="Venter J.C."/>
            <person name="Wang Z."/>
            <person name="Woodage T."/>
            <person name="Zheng X.H."/>
            <person name="Zhong F."/>
        </authorList>
    </citation>
    <scope>NUCLEOTIDE SEQUENCE [LARGE SCALE GENOMIC DNA]</scope>
    <source>
        <strain>BN</strain>
        <strain evidence="3">Sprague-Dawley</strain>
    </source>
</reference>
<feature type="signal peptide" evidence="1">
    <location>
        <begin position="1"/>
        <end position="22"/>
    </location>
</feature>
<organism evidence="2 3">
    <name type="scientific">Rattus norvegicus</name>
    <name type="common">Rat</name>
    <dbReference type="NCBI Taxonomy" id="10116"/>
    <lineage>
        <taxon>Eukaryota</taxon>
        <taxon>Metazoa</taxon>
        <taxon>Chordata</taxon>
        <taxon>Craniata</taxon>
        <taxon>Vertebrata</taxon>
        <taxon>Euteleostomi</taxon>
        <taxon>Mammalia</taxon>
        <taxon>Eutheria</taxon>
        <taxon>Euarchontoglires</taxon>
        <taxon>Glires</taxon>
        <taxon>Rodentia</taxon>
        <taxon>Myomorpha</taxon>
        <taxon>Muroidea</taxon>
        <taxon>Muridae</taxon>
        <taxon>Murinae</taxon>
        <taxon>Rattus</taxon>
    </lineage>
</organism>
<evidence type="ECO:0000256" key="1">
    <source>
        <dbReference type="SAM" id="SignalP"/>
    </source>
</evidence>
<keyword evidence="1" id="KW-0732">Signal</keyword>